<organism evidence="8 9">
    <name type="scientific">Wenzhouxiangella marina</name>
    <dbReference type="NCBI Taxonomy" id="1579979"/>
    <lineage>
        <taxon>Bacteria</taxon>
        <taxon>Pseudomonadati</taxon>
        <taxon>Pseudomonadota</taxon>
        <taxon>Gammaproteobacteria</taxon>
        <taxon>Chromatiales</taxon>
        <taxon>Wenzhouxiangellaceae</taxon>
        <taxon>Wenzhouxiangella</taxon>
    </lineage>
</organism>
<proteinExistence type="inferred from homology"/>
<dbReference type="EMBL" id="CP012154">
    <property type="protein sequence ID" value="AKS41117.1"/>
    <property type="molecule type" value="Genomic_DNA"/>
</dbReference>
<evidence type="ECO:0000256" key="2">
    <source>
        <dbReference type="ARBA" id="ARBA00023015"/>
    </source>
</evidence>
<dbReference type="Pfam" id="PF04542">
    <property type="entry name" value="Sigma70_r2"/>
    <property type="match status" value="1"/>
</dbReference>
<keyword evidence="4" id="KW-0804">Transcription</keyword>
<evidence type="ECO:0000256" key="1">
    <source>
        <dbReference type="ARBA" id="ARBA00010641"/>
    </source>
</evidence>
<gene>
    <name evidence="8" type="ORF">WM2015_736</name>
</gene>
<dbReference type="PANTHER" id="PTHR43133">
    <property type="entry name" value="RNA POLYMERASE ECF-TYPE SIGMA FACTO"/>
    <property type="match status" value="1"/>
</dbReference>
<evidence type="ECO:0000259" key="6">
    <source>
        <dbReference type="Pfam" id="PF04542"/>
    </source>
</evidence>
<dbReference type="STRING" id="1579979.WM2015_736"/>
<dbReference type="KEGG" id="wma:WM2015_736"/>
<evidence type="ECO:0000256" key="3">
    <source>
        <dbReference type="ARBA" id="ARBA00023082"/>
    </source>
</evidence>
<dbReference type="NCBIfam" id="TIGR02937">
    <property type="entry name" value="sigma70-ECF"/>
    <property type="match status" value="1"/>
</dbReference>
<keyword evidence="2" id="KW-0805">Transcription regulation</keyword>
<dbReference type="InterPro" id="IPR007627">
    <property type="entry name" value="RNA_pol_sigma70_r2"/>
</dbReference>
<dbReference type="SUPFAM" id="SSF88946">
    <property type="entry name" value="Sigma2 domain of RNA polymerase sigma factors"/>
    <property type="match status" value="1"/>
</dbReference>
<sequence>MTESSAHPAWSFAEPGAAQPSWRAESAAGFGKMERPREPSAPVREGLIGHEGQTTSGSALKHSNKVLKGLLVEHLDALRRFCFSLTGSAADGDDLAQGTVELLLEKGVPADAPFLPWMFRVCKNHWIDGLRSRSRTRTATADELERHQDAHDGQADAFHRIQVGELQRAVEQLDADQRLVLGLVSVQGFSYREAAEILDIPIGTVMSRLSRARKRLLELTEENK</sequence>
<comment type="similarity">
    <text evidence="1">Belongs to the sigma-70 factor family. ECF subfamily.</text>
</comment>
<reference evidence="9" key="1">
    <citation type="submission" date="2015-07" db="EMBL/GenBank/DDBJ databases">
        <authorList>
            <person name="Kim K.M."/>
        </authorList>
    </citation>
    <scope>NUCLEOTIDE SEQUENCE [LARGE SCALE GENOMIC DNA]</scope>
    <source>
        <strain evidence="9">KCTC 42284</strain>
    </source>
</reference>
<dbReference type="InterPro" id="IPR013324">
    <property type="entry name" value="RNA_pol_sigma_r3/r4-like"/>
</dbReference>
<dbReference type="AlphaFoldDB" id="A0A0K0XU14"/>
<dbReference type="GO" id="GO:0016987">
    <property type="term" value="F:sigma factor activity"/>
    <property type="evidence" value="ECO:0007669"/>
    <property type="project" value="UniProtKB-KW"/>
</dbReference>
<dbReference type="Gene3D" id="1.10.10.10">
    <property type="entry name" value="Winged helix-like DNA-binding domain superfamily/Winged helix DNA-binding domain"/>
    <property type="match status" value="1"/>
</dbReference>
<dbReference type="InterPro" id="IPR039425">
    <property type="entry name" value="RNA_pol_sigma-70-like"/>
</dbReference>
<feature type="domain" description="RNA polymerase sigma factor 70 region 4 type 2" evidence="7">
    <location>
        <begin position="165"/>
        <end position="216"/>
    </location>
</feature>
<accession>A0A0K0XU14</accession>
<feature type="region of interest" description="Disordered" evidence="5">
    <location>
        <begin position="1"/>
        <end position="57"/>
    </location>
</feature>
<dbReference type="SUPFAM" id="SSF88659">
    <property type="entry name" value="Sigma3 and sigma4 domains of RNA polymerase sigma factors"/>
    <property type="match status" value="1"/>
</dbReference>
<dbReference type="PANTHER" id="PTHR43133:SF25">
    <property type="entry name" value="RNA POLYMERASE SIGMA FACTOR RFAY-RELATED"/>
    <property type="match status" value="1"/>
</dbReference>
<protein>
    <submittedName>
        <fullName evidence="8">RNA polymerase sigma 70</fullName>
    </submittedName>
</protein>
<dbReference type="Proteomes" id="UP000066624">
    <property type="component" value="Chromosome"/>
</dbReference>
<feature type="domain" description="RNA polymerase sigma-70 region 2" evidence="6">
    <location>
        <begin position="72"/>
        <end position="136"/>
    </location>
</feature>
<dbReference type="InterPro" id="IPR013249">
    <property type="entry name" value="RNA_pol_sigma70_r4_t2"/>
</dbReference>
<evidence type="ECO:0000256" key="4">
    <source>
        <dbReference type="ARBA" id="ARBA00023163"/>
    </source>
</evidence>
<dbReference type="RefSeq" id="WP_211260957.1">
    <property type="nucleotide sequence ID" value="NZ_CP012154.1"/>
</dbReference>
<keyword evidence="9" id="KW-1185">Reference proteome</keyword>
<evidence type="ECO:0000313" key="9">
    <source>
        <dbReference type="Proteomes" id="UP000066624"/>
    </source>
</evidence>
<dbReference type="GO" id="GO:0003677">
    <property type="term" value="F:DNA binding"/>
    <property type="evidence" value="ECO:0007669"/>
    <property type="project" value="InterPro"/>
</dbReference>
<dbReference type="InterPro" id="IPR014284">
    <property type="entry name" value="RNA_pol_sigma-70_dom"/>
</dbReference>
<evidence type="ECO:0000256" key="5">
    <source>
        <dbReference type="SAM" id="MobiDB-lite"/>
    </source>
</evidence>
<dbReference type="Pfam" id="PF08281">
    <property type="entry name" value="Sigma70_r4_2"/>
    <property type="match status" value="1"/>
</dbReference>
<dbReference type="InterPro" id="IPR036388">
    <property type="entry name" value="WH-like_DNA-bd_sf"/>
</dbReference>
<dbReference type="Gene3D" id="1.10.1740.10">
    <property type="match status" value="1"/>
</dbReference>
<dbReference type="CDD" id="cd06171">
    <property type="entry name" value="Sigma70_r4"/>
    <property type="match status" value="1"/>
</dbReference>
<evidence type="ECO:0000313" key="8">
    <source>
        <dbReference type="EMBL" id="AKS41117.1"/>
    </source>
</evidence>
<keyword evidence="3" id="KW-0731">Sigma factor</keyword>
<dbReference type="InterPro" id="IPR013325">
    <property type="entry name" value="RNA_pol_sigma_r2"/>
</dbReference>
<name>A0A0K0XU14_9GAMM</name>
<evidence type="ECO:0000259" key="7">
    <source>
        <dbReference type="Pfam" id="PF08281"/>
    </source>
</evidence>
<dbReference type="GO" id="GO:0006352">
    <property type="term" value="P:DNA-templated transcription initiation"/>
    <property type="evidence" value="ECO:0007669"/>
    <property type="project" value="InterPro"/>
</dbReference>